<evidence type="ECO:0000313" key="2">
    <source>
        <dbReference type="EMBL" id="SUZ82459.1"/>
    </source>
</evidence>
<gene>
    <name evidence="2" type="ORF">METZ01_LOCUS35313</name>
</gene>
<dbReference type="PANTHER" id="PTHR47585:SF2">
    <property type="entry name" value="DUF1446 DOMAIN PROTEIN (AFU_ORTHOLOGUE AFUA_6G11420)"/>
    <property type="match status" value="1"/>
</dbReference>
<sequence>MKVTLYDIAHARSGDKGPNTNVGLILRSQAAYDWAKEEISTERVKGHFSSVVKGEVIRYEMPNLWAFNFILYDSLSGGGSETLQLDAQGKTYGQHLLRMEVDVPEKLFK</sequence>
<dbReference type="AlphaFoldDB" id="A0A381QV65"/>
<protein>
    <recommendedName>
        <fullName evidence="1">AtuA-like ferredoxin-fold domain-containing protein</fullName>
    </recommendedName>
</protein>
<feature type="domain" description="AtuA-like ferredoxin-fold" evidence="1">
    <location>
        <begin position="3"/>
        <end position="101"/>
    </location>
</feature>
<proteinExistence type="predicted"/>
<organism evidence="2">
    <name type="scientific">marine metagenome</name>
    <dbReference type="NCBI Taxonomy" id="408172"/>
    <lineage>
        <taxon>unclassified sequences</taxon>
        <taxon>metagenomes</taxon>
        <taxon>ecological metagenomes</taxon>
    </lineage>
</organism>
<accession>A0A381QV65</accession>
<reference evidence="2" key="1">
    <citation type="submission" date="2018-05" db="EMBL/GenBank/DDBJ databases">
        <authorList>
            <person name="Lanie J.A."/>
            <person name="Ng W.-L."/>
            <person name="Kazmierczak K.M."/>
            <person name="Andrzejewski T.M."/>
            <person name="Davidsen T.M."/>
            <person name="Wayne K.J."/>
            <person name="Tettelin H."/>
            <person name="Glass J.I."/>
            <person name="Rusch D."/>
            <person name="Podicherti R."/>
            <person name="Tsui H.-C.T."/>
            <person name="Winkler M.E."/>
        </authorList>
    </citation>
    <scope>NUCLEOTIDE SEQUENCE</scope>
</reference>
<dbReference type="PANTHER" id="PTHR47585">
    <property type="match status" value="1"/>
</dbReference>
<dbReference type="Pfam" id="PF23544">
    <property type="entry name" value="AtuA_ferredoxin"/>
    <property type="match status" value="1"/>
</dbReference>
<dbReference type="EMBL" id="UINC01001507">
    <property type="protein sequence ID" value="SUZ82459.1"/>
    <property type="molecule type" value="Genomic_DNA"/>
</dbReference>
<evidence type="ECO:0000259" key="1">
    <source>
        <dbReference type="Pfam" id="PF23544"/>
    </source>
</evidence>
<name>A0A381QV65_9ZZZZ</name>
<dbReference type="InterPro" id="IPR056362">
    <property type="entry name" value="AtuA-like_ferredoxin_dom"/>
</dbReference>